<dbReference type="InterPro" id="IPR052004">
    <property type="entry name" value="Dynein_assembly_factor_4"/>
</dbReference>
<dbReference type="PANTHER" id="PTHR46492">
    <property type="entry name" value="DYNEIN ASSEMBLY FACTOR 4, AXONEMAL"/>
    <property type="match status" value="1"/>
</dbReference>
<feature type="domain" description="CS" evidence="3">
    <location>
        <begin position="3"/>
        <end position="87"/>
    </location>
</feature>
<feature type="region of interest" description="Disordered" evidence="2">
    <location>
        <begin position="187"/>
        <end position="221"/>
    </location>
</feature>
<feature type="compositionally biased region" description="Acidic residues" evidence="2">
    <location>
        <begin position="423"/>
        <end position="435"/>
    </location>
</feature>
<reference evidence="4 5" key="1">
    <citation type="submission" date="2017-06" db="EMBL/GenBank/DDBJ databases">
        <title>A platform for efficient transgenesis in Macrostomum lignano, a flatworm model organism for stem cell research.</title>
        <authorList>
            <person name="Berezikov E."/>
        </authorList>
    </citation>
    <scope>NUCLEOTIDE SEQUENCE [LARGE SCALE GENOMIC DNA]</scope>
    <source>
        <strain evidence="4">DV1</strain>
        <tissue evidence="4">Whole organism</tissue>
    </source>
</reference>
<dbReference type="STRING" id="282301.A0A267GZT9"/>
<dbReference type="SMART" id="SM00028">
    <property type="entry name" value="TPR"/>
    <property type="match status" value="3"/>
</dbReference>
<accession>A0A267GZT9</accession>
<keyword evidence="1" id="KW-0175">Coiled coil</keyword>
<dbReference type="Pfam" id="PF04969">
    <property type="entry name" value="CS"/>
    <property type="match status" value="1"/>
</dbReference>
<dbReference type="Gene3D" id="1.25.40.10">
    <property type="entry name" value="Tetratricopeptide repeat domain"/>
    <property type="match status" value="1"/>
</dbReference>
<dbReference type="EMBL" id="NIVC01000084">
    <property type="protein sequence ID" value="PAA91548.1"/>
    <property type="molecule type" value="Genomic_DNA"/>
</dbReference>
<dbReference type="InterPro" id="IPR011990">
    <property type="entry name" value="TPR-like_helical_dom_sf"/>
</dbReference>
<dbReference type="SUPFAM" id="SSF48452">
    <property type="entry name" value="TPR-like"/>
    <property type="match status" value="1"/>
</dbReference>
<dbReference type="PANTHER" id="PTHR46492:SF1">
    <property type="entry name" value="DYNEIN AXONEMAL ASSEMBLY FACTOR 4"/>
    <property type="match status" value="1"/>
</dbReference>
<dbReference type="Proteomes" id="UP000215902">
    <property type="component" value="Unassembled WGS sequence"/>
</dbReference>
<evidence type="ECO:0000256" key="1">
    <source>
        <dbReference type="SAM" id="Coils"/>
    </source>
</evidence>
<dbReference type="OrthoDB" id="348005at2759"/>
<proteinExistence type="predicted"/>
<protein>
    <recommendedName>
        <fullName evidence="3">CS domain-containing protein</fullName>
    </recommendedName>
</protein>
<dbReference type="SUPFAM" id="SSF49764">
    <property type="entry name" value="HSP20-like chaperones"/>
    <property type="match status" value="1"/>
</dbReference>
<comment type="caution">
    <text evidence="4">The sequence shown here is derived from an EMBL/GenBank/DDBJ whole genome shotgun (WGS) entry which is preliminary data.</text>
</comment>
<dbReference type="GO" id="GO:0036158">
    <property type="term" value="P:outer dynein arm assembly"/>
    <property type="evidence" value="ECO:0007669"/>
    <property type="project" value="TreeGrafter"/>
</dbReference>
<gene>
    <name evidence="4" type="ORF">BOX15_Mlig028256g6</name>
</gene>
<name>A0A267GZT9_9PLAT</name>
<feature type="region of interest" description="Disordered" evidence="2">
    <location>
        <begin position="408"/>
        <end position="435"/>
    </location>
</feature>
<keyword evidence="5" id="KW-1185">Reference proteome</keyword>
<dbReference type="AlphaFoldDB" id="A0A267GZT9"/>
<evidence type="ECO:0000313" key="4">
    <source>
        <dbReference type="EMBL" id="PAA91548.1"/>
    </source>
</evidence>
<dbReference type="InterPro" id="IPR007052">
    <property type="entry name" value="CS_dom"/>
</dbReference>
<dbReference type="GO" id="GO:0036159">
    <property type="term" value="P:inner dynein arm assembly"/>
    <property type="evidence" value="ECO:0007669"/>
    <property type="project" value="TreeGrafter"/>
</dbReference>
<organism evidence="4 5">
    <name type="scientific">Macrostomum lignano</name>
    <dbReference type="NCBI Taxonomy" id="282301"/>
    <lineage>
        <taxon>Eukaryota</taxon>
        <taxon>Metazoa</taxon>
        <taxon>Spiralia</taxon>
        <taxon>Lophotrochozoa</taxon>
        <taxon>Platyhelminthes</taxon>
        <taxon>Rhabditophora</taxon>
        <taxon>Macrostomorpha</taxon>
        <taxon>Macrostomida</taxon>
        <taxon>Macrostomidae</taxon>
        <taxon>Macrostomum</taxon>
    </lineage>
</organism>
<feature type="compositionally biased region" description="Basic and acidic residues" evidence="2">
    <location>
        <begin position="409"/>
        <end position="422"/>
    </location>
</feature>
<feature type="coiled-coil region" evidence="1">
    <location>
        <begin position="153"/>
        <end position="180"/>
    </location>
</feature>
<dbReference type="GO" id="GO:0003341">
    <property type="term" value="P:cilium movement"/>
    <property type="evidence" value="ECO:0007669"/>
    <property type="project" value="TreeGrafter"/>
</dbReference>
<evidence type="ECO:0000313" key="5">
    <source>
        <dbReference type="Proteomes" id="UP000215902"/>
    </source>
</evidence>
<feature type="region of interest" description="Disordered" evidence="2">
    <location>
        <begin position="267"/>
        <end position="290"/>
    </location>
</feature>
<evidence type="ECO:0000259" key="3">
    <source>
        <dbReference type="PROSITE" id="PS51203"/>
    </source>
</evidence>
<dbReference type="InterPro" id="IPR019734">
    <property type="entry name" value="TPR_rpt"/>
</dbReference>
<dbReference type="Gene3D" id="2.60.40.790">
    <property type="match status" value="1"/>
</dbReference>
<sequence>MPIFIKDFKWCDSLQNVVVSIPLKGIPASKVDIVLTSEYLKVSFSPYIFECFFYQPISEDQSTCVADSGIMQVTATKMEQIAWPQLMIDNAEDKSVTREIRDRSMVRLAERLQAAESAAKAGHRANEQLSLKEQMKLEDADRARIEAAKQAERDSAMRELEEFRLRQERLRQDAKRVFREEIAAEESAAIEQEEKGVKSFAADESSEEETRQVEQLTQSNRKQPISVESVLGVREPGRIGVSFTARVFPTPERESQKALEEEWLRKQAERRRQADATAEPGDAAADDLSDRERDPVWLRDKGNRLFASGNFLAAINAYSHAISLKSEMHSLYSNRAACHLRLGNYFKAMEDASKALELLQPPVEQNRLARVRAHCRRAAALCGLGANAKAVIELREAARLQPENAEIAEDLRRTEAAAAKDEEEHDGDGLDDVDD</sequence>
<dbReference type="PROSITE" id="PS51203">
    <property type="entry name" value="CS"/>
    <property type="match status" value="1"/>
</dbReference>
<dbReference type="InterPro" id="IPR008978">
    <property type="entry name" value="HSP20-like_chaperone"/>
</dbReference>
<evidence type="ECO:0000256" key="2">
    <source>
        <dbReference type="SAM" id="MobiDB-lite"/>
    </source>
</evidence>